<dbReference type="Proteomes" id="UP000236161">
    <property type="component" value="Unassembled WGS sequence"/>
</dbReference>
<dbReference type="AlphaFoldDB" id="A0A2I0ARP0"/>
<dbReference type="InterPro" id="IPR043454">
    <property type="entry name" value="NPH3/RPT2-like"/>
</dbReference>
<reference evidence="4 5" key="1">
    <citation type="journal article" date="2017" name="Nature">
        <title>The Apostasia genome and the evolution of orchids.</title>
        <authorList>
            <person name="Zhang G.Q."/>
            <person name="Liu K.W."/>
            <person name="Li Z."/>
            <person name="Lohaus R."/>
            <person name="Hsiao Y.Y."/>
            <person name="Niu S.C."/>
            <person name="Wang J.Y."/>
            <person name="Lin Y.C."/>
            <person name="Xu Q."/>
            <person name="Chen L.J."/>
            <person name="Yoshida K."/>
            <person name="Fujiwara S."/>
            <person name="Wang Z.W."/>
            <person name="Zhang Y.Q."/>
            <person name="Mitsuda N."/>
            <person name="Wang M."/>
            <person name="Liu G.H."/>
            <person name="Pecoraro L."/>
            <person name="Huang H.X."/>
            <person name="Xiao X.J."/>
            <person name="Lin M."/>
            <person name="Wu X.Y."/>
            <person name="Wu W.L."/>
            <person name="Chen Y.Y."/>
            <person name="Chang S.B."/>
            <person name="Sakamoto S."/>
            <person name="Ohme-Takagi M."/>
            <person name="Yagi M."/>
            <person name="Zeng S.J."/>
            <person name="Shen C.Y."/>
            <person name="Yeh C.M."/>
            <person name="Luo Y.B."/>
            <person name="Tsai W.C."/>
            <person name="Van de Peer Y."/>
            <person name="Liu Z.J."/>
        </authorList>
    </citation>
    <scope>NUCLEOTIDE SEQUENCE [LARGE SCALE GENOMIC DNA]</scope>
    <source>
        <strain evidence="5">cv. Shenzhen</strain>
        <tissue evidence="4">Stem</tissue>
    </source>
</reference>
<feature type="domain" description="NPH3" evidence="3">
    <location>
        <begin position="194"/>
        <end position="473"/>
    </location>
</feature>
<evidence type="ECO:0000256" key="1">
    <source>
        <dbReference type="ARBA" id="ARBA00022786"/>
    </source>
</evidence>
<dbReference type="EMBL" id="KZ451955">
    <property type="protein sequence ID" value="PKA58210.1"/>
    <property type="molecule type" value="Genomic_DNA"/>
</dbReference>
<evidence type="ECO:0000313" key="4">
    <source>
        <dbReference type="EMBL" id="PKA58210.1"/>
    </source>
</evidence>
<name>A0A2I0ARP0_9ASPA</name>
<dbReference type="InterPro" id="IPR027356">
    <property type="entry name" value="NPH3_dom"/>
</dbReference>
<evidence type="ECO:0000259" key="3">
    <source>
        <dbReference type="PROSITE" id="PS51649"/>
    </source>
</evidence>
<dbReference type="PANTHER" id="PTHR32370">
    <property type="entry name" value="OS12G0117600 PROTEIN"/>
    <property type="match status" value="1"/>
</dbReference>
<dbReference type="OrthoDB" id="624345at2759"/>
<keyword evidence="5" id="KW-1185">Reference proteome</keyword>
<dbReference type="GO" id="GO:0016567">
    <property type="term" value="P:protein ubiquitination"/>
    <property type="evidence" value="ECO:0007669"/>
    <property type="project" value="UniProtKB-UniPathway"/>
</dbReference>
<evidence type="ECO:0000313" key="5">
    <source>
        <dbReference type="Proteomes" id="UP000236161"/>
    </source>
</evidence>
<organism evidence="4 5">
    <name type="scientific">Apostasia shenzhenica</name>
    <dbReference type="NCBI Taxonomy" id="1088818"/>
    <lineage>
        <taxon>Eukaryota</taxon>
        <taxon>Viridiplantae</taxon>
        <taxon>Streptophyta</taxon>
        <taxon>Embryophyta</taxon>
        <taxon>Tracheophyta</taxon>
        <taxon>Spermatophyta</taxon>
        <taxon>Magnoliopsida</taxon>
        <taxon>Liliopsida</taxon>
        <taxon>Asparagales</taxon>
        <taxon>Orchidaceae</taxon>
        <taxon>Apostasioideae</taxon>
        <taxon>Apostasia</taxon>
    </lineage>
</organism>
<proteinExistence type="inferred from homology"/>
<protein>
    <submittedName>
        <fullName evidence="4">BTB/POZ domain-containing protein</fullName>
    </submittedName>
</protein>
<dbReference type="PROSITE" id="PS51649">
    <property type="entry name" value="NPH3"/>
    <property type="match status" value="1"/>
</dbReference>
<gene>
    <name evidence="4" type="ORF">AXF42_Ash012933</name>
</gene>
<comment type="similarity">
    <text evidence="2">Belongs to the NPH3 family.</text>
</comment>
<dbReference type="UniPathway" id="UPA00143"/>
<dbReference type="Pfam" id="PF03000">
    <property type="entry name" value="NPH3"/>
    <property type="match status" value="1"/>
</dbReference>
<dbReference type="STRING" id="1088818.A0A2I0ARP0"/>
<sequence>MTAHCSHLLSQARIPELCSEEEFFHGEESVFSLSFDLLQANGHGCFELSGAKRTACLHPFKFISPARSSISMRKALSSASSSSVELARFPGGSEAFEMAVLFIYDSPLPLDPFNVAALSSAAFFLEMTNLGEQSDLYLNQVVLQNWDDALIVLQRCQTLLPWAEELLLVSRCVEALAFMACMEMLDPEQQREGPVWVKDLIALPFDFFKRIIASMRRQGMEEKYVSPLIVFYGNKWVLSKKTYRYWESREENYGADEVNKKITAVLEGLIDLLPSEKKAAGVIPVGFYFAILSKSLKLGLNEESRARLEDRVASVLQFAQVENFLLPESGAEFTASSPELEAMKRIVSIHLSCNKNEADYYGGSSPVNCRGTVAELWDRYLSSIAVDPKLDTCRFMELIEVTPMEDRETHDHLYKALSSFLQEHPHVSSEEKAAICKQLKCQKLSQPICIQAVQNEQMPLRLIVQALSVQQLHTHQAFKDFSESFRYMQSGEFSGSLPSLKSQLTISQYQVESPYEQVNEKKESESGPQGDYECTSFRIQVLEEELMYLKKSLEQQNALKGSHGVAPRRMTSFRPYGSEKKFALKMRSPPGRAGSCIGSISWDSQRKHVSRLLKAFGRIKMFGKGQKTKKTASSGHKNSAGACKSQALNALYGC</sequence>
<keyword evidence="1" id="KW-0833">Ubl conjugation pathway</keyword>
<accession>A0A2I0ARP0</accession>
<evidence type="ECO:0000256" key="2">
    <source>
        <dbReference type="PROSITE-ProRule" id="PRU00982"/>
    </source>
</evidence>